<accession>A0A0C3NK81</accession>
<dbReference type="EMBL" id="KN840545">
    <property type="protein sequence ID" value="KIP05374.1"/>
    <property type="molecule type" value="Genomic_DNA"/>
</dbReference>
<dbReference type="STRING" id="745531.A0A0C3NK81"/>
<dbReference type="InterPro" id="IPR020845">
    <property type="entry name" value="AMP-binding_CS"/>
</dbReference>
<name>A0A0C3NK81_PHLG1</name>
<dbReference type="Proteomes" id="UP000053257">
    <property type="component" value="Unassembled WGS sequence"/>
</dbReference>
<comment type="similarity">
    <text evidence="1">Belongs to the ATP-dependent AMP-binding enzyme family.</text>
</comment>
<proteinExistence type="inferred from homology"/>
<dbReference type="Pfam" id="PF00501">
    <property type="entry name" value="AMP-binding"/>
    <property type="match status" value="1"/>
</dbReference>
<organism evidence="5 6">
    <name type="scientific">Phlebiopsis gigantea (strain 11061_1 CR5-6)</name>
    <name type="common">White-rot fungus</name>
    <name type="synonym">Peniophora gigantea</name>
    <dbReference type="NCBI Taxonomy" id="745531"/>
    <lineage>
        <taxon>Eukaryota</taxon>
        <taxon>Fungi</taxon>
        <taxon>Dikarya</taxon>
        <taxon>Basidiomycota</taxon>
        <taxon>Agaricomycotina</taxon>
        <taxon>Agaricomycetes</taxon>
        <taxon>Polyporales</taxon>
        <taxon>Phanerochaetaceae</taxon>
        <taxon>Phlebiopsis</taxon>
    </lineage>
</organism>
<dbReference type="Gene3D" id="3.30.300.30">
    <property type="match status" value="1"/>
</dbReference>
<dbReference type="InterPro" id="IPR000873">
    <property type="entry name" value="AMP-dep_synth/lig_dom"/>
</dbReference>
<dbReference type="InterPro" id="IPR025110">
    <property type="entry name" value="AMP-bd_C"/>
</dbReference>
<dbReference type="PANTHER" id="PTHR24096">
    <property type="entry name" value="LONG-CHAIN-FATTY-ACID--COA LIGASE"/>
    <property type="match status" value="1"/>
</dbReference>
<dbReference type="GO" id="GO:0016405">
    <property type="term" value="F:CoA-ligase activity"/>
    <property type="evidence" value="ECO:0007669"/>
    <property type="project" value="TreeGrafter"/>
</dbReference>
<evidence type="ECO:0000259" key="3">
    <source>
        <dbReference type="Pfam" id="PF00501"/>
    </source>
</evidence>
<gene>
    <name evidence="5" type="ORF">PHLGIDRAFT_108363</name>
</gene>
<dbReference type="AlphaFoldDB" id="A0A0C3NK81"/>
<dbReference type="SUPFAM" id="SSF56801">
    <property type="entry name" value="Acetyl-CoA synthetase-like"/>
    <property type="match status" value="1"/>
</dbReference>
<dbReference type="PANTHER" id="PTHR24096:SF149">
    <property type="entry name" value="AMP-BINDING DOMAIN-CONTAINING PROTEIN-RELATED"/>
    <property type="match status" value="1"/>
</dbReference>
<dbReference type="Gene3D" id="3.40.50.980">
    <property type="match status" value="2"/>
</dbReference>
<evidence type="ECO:0000313" key="6">
    <source>
        <dbReference type="Proteomes" id="UP000053257"/>
    </source>
</evidence>
<evidence type="ECO:0008006" key="7">
    <source>
        <dbReference type="Google" id="ProtNLM"/>
    </source>
</evidence>
<evidence type="ECO:0000256" key="1">
    <source>
        <dbReference type="ARBA" id="ARBA00006432"/>
    </source>
</evidence>
<dbReference type="Gene3D" id="2.30.38.10">
    <property type="entry name" value="Luciferase, Domain 3"/>
    <property type="match status" value="1"/>
</dbReference>
<evidence type="ECO:0000259" key="4">
    <source>
        <dbReference type="Pfam" id="PF13193"/>
    </source>
</evidence>
<dbReference type="OrthoDB" id="1898221at2759"/>
<keyword evidence="6" id="KW-1185">Reference proteome</keyword>
<dbReference type="Pfam" id="PF13193">
    <property type="entry name" value="AMP-binding_C"/>
    <property type="match status" value="1"/>
</dbReference>
<evidence type="ECO:0000256" key="2">
    <source>
        <dbReference type="ARBA" id="ARBA00022598"/>
    </source>
</evidence>
<reference evidence="5 6" key="1">
    <citation type="journal article" date="2014" name="PLoS Genet.">
        <title>Analysis of the Phlebiopsis gigantea genome, transcriptome and secretome provides insight into its pioneer colonization strategies of wood.</title>
        <authorList>
            <person name="Hori C."/>
            <person name="Ishida T."/>
            <person name="Igarashi K."/>
            <person name="Samejima M."/>
            <person name="Suzuki H."/>
            <person name="Master E."/>
            <person name="Ferreira P."/>
            <person name="Ruiz-Duenas F.J."/>
            <person name="Held B."/>
            <person name="Canessa P."/>
            <person name="Larrondo L.F."/>
            <person name="Schmoll M."/>
            <person name="Druzhinina I.S."/>
            <person name="Kubicek C.P."/>
            <person name="Gaskell J.A."/>
            <person name="Kersten P."/>
            <person name="St John F."/>
            <person name="Glasner J."/>
            <person name="Sabat G."/>
            <person name="Splinter BonDurant S."/>
            <person name="Syed K."/>
            <person name="Yadav J."/>
            <person name="Mgbeahuruike A.C."/>
            <person name="Kovalchuk A."/>
            <person name="Asiegbu F.O."/>
            <person name="Lackner G."/>
            <person name="Hoffmeister D."/>
            <person name="Rencoret J."/>
            <person name="Gutierrez A."/>
            <person name="Sun H."/>
            <person name="Lindquist E."/>
            <person name="Barry K."/>
            <person name="Riley R."/>
            <person name="Grigoriev I.V."/>
            <person name="Henrissat B."/>
            <person name="Kues U."/>
            <person name="Berka R.M."/>
            <person name="Martinez A.T."/>
            <person name="Covert S.F."/>
            <person name="Blanchette R.A."/>
            <person name="Cullen D."/>
        </authorList>
    </citation>
    <scope>NUCLEOTIDE SEQUENCE [LARGE SCALE GENOMIC DNA]</scope>
    <source>
        <strain evidence="5 6">11061_1 CR5-6</strain>
    </source>
</reference>
<sequence>MPYLKSKFPLPPPVPDANAHYAMFGEPGKPLPADFTLHIDAVTGRKRTLYGLRQEVYEGATALAAPESAGGLGLSAEAGHMVGIFSHNCLEYITLVNALVYATIPIGLLSAYATPYELSHGIKTSASTHLFVQPELLPKALEAAKQVGLPEDRIYILEGKSNGRKTFRDMRETIRRLGTPIIPVKEATKDTLAYLVFSSGTSGLPKAVMISHGNIWGMIHAQAIIKVAEDNVLKPAPPRAPPVWLLFLPFYHTYGLHVACFRQFYTSYTYVVVPRWNTTAVLKAIPKYGVNIMPLIPSAIHQMVNSPLFDKTDLSTLVHVSSGAAYLPPELSKKFMRVVKNASTMLEGYGMSEQTLSVARRPVPGLFGLHAPAGCAGLLIPGVEARIRRPDGSEADFDEPGELWVKGPNIALGYYNNEQATRETFIDGWLRTGDTFKVTKDELLFFVDRAKDTLKVSGAQVSPTEVENTLLAHPDKLIVDVCVAGVSGGRTSDEKNPRAWIVLSDEGKQRGEEETIKTLDAWVKKNLSSYKWLRGGYETIDTIPKNPTGKVLRRHLQDDFEAKHAATAKL</sequence>
<evidence type="ECO:0000313" key="5">
    <source>
        <dbReference type="EMBL" id="KIP05374.1"/>
    </source>
</evidence>
<feature type="domain" description="AMP-binding enzyme C-terminal" evidence="4">
    <location>
        <begin position="465"/>
        <end position="550"/>
    </location>
</feature>
<protein>
    <recommendedName>
        <fullName evidence="7">AMP-dependent synthetase/ligase domain-containing protein</fullName>
    </recommendedName>
</protein>
<dbReference type="InterPro" id="IPR045851">
    <property type="entry name" value="AMP-bd_C_sf"/>
</dbReference>
<dbReference type="HOGENOM" id="CLU_000022_59_2_1"/>
<feature type="domain" description="AMP-dependent synthetase/ligase" evidence="3">
    <location>
        <begin position="74"/>
        <end position="415"/>
    </location>
</feature>
<dbReference type="PROSITE" id="PS00455">
    <property type="entry name" value="AMP_BINDING"/>
    <property type="match status" value="1"/>
</dbReference>
<keyword evidence="2" id="KW-0436">Ligase</keyword>